<proteinExistence type="predicted"/>
<feature type="domain" description="SWIM-type" evidence="2">
    <location>
        <begin position="41"/>
        <end position="73"/>
    </location>
</feature>
<gene>
    <name evidence="3" type="ordered locus">TSIB_0531</name>
</gene>
<keyword evidence="4" id="KW-1185">Reference proteome</keyword>
<evidence type="ECO:0000313" key="3">
    <source>
        <dbReference type="EMBL" id="ACS89597.1"/>
    </source>
</evidence>
<organism evidence="3 4">
    <name type="scientific">Thermococcus sibiricus (strain DSM 12597 / MM 739)</name>
    <dbReference type="NCBI Taxonomy" id="604354"/>
    <lineage>
        <taxon>Archaea</taxon>
        <taxon>Methanobacteriati</taxon>
        <taxon>Methanobacteriota</taxon>
        <taxon>Thermococci</taxon>
        <taxon>Thermococcales</taxon>
        <taxon>Thermococcaceae</taxon>
        <taxon>Thermococcus</taxon>
    </lineage>
</organism>
<dbReference type="Proteomes" id="UP000009079">
    <property type="component" value="Chromosome"/>
</dbReference>
<dbReference type="STRING" id="604354.TSIB_0531"/>
<dbReference type="HOGENOM" id="CLU_1521949_0_0_2"/>
<protein>
    <submittedName>
        <fullName evidence="3">Zinc finger SWIM domain protein</fullName>
    </submittedName>
</protein>
<dbReference type="EMBL" id="CP001463">
    <property type="protein sequence ID" value="ACS89597.1"/>
    <property type="molecule type" value="Genomic_DNA"/>
</dbReference>
<dbReference type="KEGG" id="tsi:TSIB_0531"/>
<evidence type="ECO:0000259" key="2">
    <source>
        <dbReference type="PROSITE" id="PS50966"/>
    </source>
</evidence>
<dbReference type="GO" id="GO:0008270">
    <property type="term" value="F:zinc ion binding"/>
    <property type="evidence" value="ECO:0007669"/>
    <property type="project" value="UniProtKB-KW"/>
</dbReference>
<dbReference type="InterPro" id="IPR007527">
    <property type="entry name" value="Znf_SWIM"/>
</dbReference>
<keyword evidence="1" id="KW-0862">Zinc</keyword>
<evidence type="ECO:0000313" key="4">
    <source>
        <dbReference type="Proteomes" id="UP000009079"/>
    </source>
</evidence>
<keyword evidence="1" id="KW-0479">Metal-binding</keyword>
<dbReference type="AlphaFoldDB" id="C6A1V2"/>
<accession>C6A1V2</accession>
<evidence type="ECO:0000256" key="1">
    <source>
        <dbReference type="PROSITE-ProRule" id="PRU00325"/>
    </source>
</evidence>
<name>C6A1V2_THESM</name>
<reference evidence="3 4" key="1">
    <citation type="journal article" date="2009" name="Appl. Environ. Microbiol.">
        <title>Metabolic versatility and indigenous origin of the archaeon Thermococcus sibiricus, isolated from a siberian oil reservoir, as revealed by genome analysis.</title>
        <authorList>
            <person name="Mardanov A.V."/>
            <person name="Ravin N.V."/>
            <person name="Svetlitchnyi V.A."/>
            <person name="Beletsky A.V."/>
            <person name="Miroshnichenko M.L."/>
            <person name="Bonch-Osmolovskaya E.A."/>
            <person name="Skryabin K.G."/>
        </authorList>
    </citation>
    <scope>NUCLEOTIDE SEQUENCE [LARGE SCALE GENOMIC DNA]</scope>
    <source>
        <strain evidence="4">DSM 12597 / MM 739</strain>
    </source>
</reference>
<dbReference type="Pfam" id="PF04434">
    <property type="entry name" value="SWIM"/>
    <property type="match status" value="1"/>
</dbReference>
<keyword evidence="1" id="KW-0863">Zinc-finger</keyword>
<sequence length="182" mass="21163">MVIMEKKILQKGRSYYKKGKVLWVLKHKEKLFSKVLGTYPYYVEIDLAKNSNKCTCPQGKDCKHVAAALSAFEEGFYVESTNPLSEFSPESFIDKYFFEENPELGLETLLKELHYQMNNDESGSEVAKLIRKVLKLFPLSPSKEIGFQLRDIFEEFQRVFSDYNLTEDLEKEIEEATKDCSL</sequence>
<dbReference type="eggNOG" id="arCOG03430">
    <property type="taxonomic scope" value="Archaea"/>
</dbReference>
<dbReference type="PROSITE" id="PS50966">
    <property type="entry name" value="ZF_SWIM"/>
    <property type="match status" value="1"/>
</dbReference>